<dbReference type="Proteomes" id="UP000249056">
    <property type="component" value="Unassembled WGS sequence"/>
</dbReference>
<feature type="region of interest" description="Disordered" evidence="1">
    <location>
        <begin position="25"/>
        <end position="50"/>
    </location>
</feature>
<dbReference type="EMBL" id="QKRW01000002">
    <property type="protein sequence ID" value="RAL68211.1"/>
    <property type="molecule type" value="Genomic_DNA"/>
</dbReference>
<evidence type="ECO:0000313" key="3">
    <source>
        <dbReference type="Proteomes" id="UP000249056"/>
    </source>
</evidence>
<sequence>MIHRQQEPDTSGRSKWSFHSMSFLETKDSNRPLPKIEMPQKEPTNPNPNLVCHETPYHLLGKIILASLSVPLIPRLFTQFRYNHQPKLPSIFSAISPKQYVIRIV</sequence>
<evidence type="ECO:0000313" key="2">
    <source>
        <dbReference type="EMBL" id="RAL68211.1"/>
    </source>
</evidence>
<reference evidence="2 3" key="1">
    <citation type="submission" date="2018-06" db="EMBL/GenBank/DDBJ databases">
        <title>Genome Sequence of the Brown Rot Fungal Pathogen Monilinia fructigena.</title>
        <authorList>
            <person name="Landi L."/>
            <person name="De Miccolis Angelini R.M."/>
            <person name="Pollastro S."/>
            <person name="Abate D."/>
            <person name="Faretra F."/>
            <person name="Romanazzi G."/>
        </authorList>
    </citation>
    <scope>NUCLEOTIDE SEQUENCE [LARGE SCALE GENOMIC DNA]</scope>
    <source>
        <strain evidence="2 3">Mfrg269</strain>
    </source>
</reference>
<proteinExistence type="predicted"/>
<protein>
    <submittedName>
        <fullName evidence="2">Uncharacterized protein</fullName>
    </submittedName>
</protein>
<accession>A0A395J7A1</accession>
<name>A0A395J7A1_9HELO</name>
<evidence type="ECO:0000256" key="1">
    <source>
        <dbReference type="SAM" id="MobiDB-lite"/>
    </source>
</evidence>
<organism evidence="2 3">
    <name type="scientific">Monilinia fructigena</name>
    <dbReference type="NCBI Taxonomy" id="38457"/>
    <lineage>
        <taxon>Eukaryota</taxon>
        <taxon>Fungi</taxon>
        <taxon>Dikarya</taxon>
        <taxon>Ascomycota</taxon>
        <taxon>Pezizomycotina</taxon>
        <taxon>Leotiomycetes</taxon>
        <taxon>Helotiales</taxon>
        <taxon>Sclerotiniaceae</taxon>
        <taxon>Monilinia</taxon>
    </lineage>
</organism>
<keyword evidence="3" id="KW-1185">Reference proteome</keyword>
<gene>
    <name evidence="2" type="ORF">DID88_008915</name>
</gene>
<comment type="caution">
    <text evidence="2">The sequence shown here is derived from an EMBL/GenBank/DDBJ whole genome shotgun (WGS) entry which is preliminary data.</text>
</comment>
<dbReference type="AlphaFoldDB" id="A0A395J7A1"/>